<dbReference type="GO" id="GO:0009003">
    <property type="term" value="F:signal peptidase activity"/>
    <property type="evidence" value="ECO:0007669"/>
    <property type="project" value="UniProtKB-EC"/>
</dbReference>
<keyword evidence="4" id="KW-1133">Transmembrane helix</keyword>
<evidence type="ECO:0000259" key="6">
    <source>
        <dbReference type="Pfam" id="PF10502"/>
    </source>
</evidence>
<keyword evidence="4" id="KW-0378">Hydrolase</keyword>
<evidence type="ECO:0000256" key="2">
    <source>
        <dbReference type="ARBA" id="ARBA00009370"/>
    </source>
</evidence>
<dbReference type="PRINTS" id="PR00727">
    <property type="entry name" value="LEADERPTASE"/>
</dbReference>
<comment type="catalytic activity">
    <reaction evidence="4">
        <text>Cleavage of hydrophobic, N-terminal signal or leader sequences from secreted and periplasmic proteins.</text>
        <dbReference type="EC" id="3.4.21.89"/>
    </reaction>
</comment>
<dbReference type="InterPro" id="IPR019533">
    <property type="entry name" value="Peptidase_S26"/>
</dbReference>
<dbReference type="Gene3D" id="2.10.109.10">
    <property type="entry name" value="Umud Fragment, subunit A"/>
    <property type="match status" value="1"/>
</dbReference>
<feature type="compositionally biased region" description="Basic and acidic residues" evidence="5">
    <location>
        <begin position="100"/>
        <end position="144"/>
    </location>
</feature>
<dbReference type="PANTHER" id="PTHR43390">
    <property type="entry name" value="SIGNAL PEPTIDASE I"/>
    <property type="match status" value="1"/>
</dbReference>
<name>A0A1M6ZEI4_PSETH</name>
<dbReference type="GO" id="GO:0004252">
    <property type="term" value="F:serine-type endopeptidase activity"/>
    <property type="evidence" value="ECO:0007669"/>
    <property type="project" value="InterPro"/>
</dbReference>
<dbReference type="STRING" id="1848.SAMN05443637_12381"/>
<comment type="similarity">
    <text evidence="2 4">Belongs to the peptidase S26 family.</text>
</comment>
<dbReference type="SUPFAM" id="SSF51306">
    <property type="entry name" value="LexA/Signal peptidase"/>
    <property type="match status" value="1"/>
</dbReference>
<dbReference type="Pfam" id="PF10502">
    <property type="entry name" value="Peptidase_S26"/>
    <property type="match status" value="1"/>
</dbReference>
<keyword evidence="8" id="KW-1185">Reference proteome</keyword>
<keyword evidence="4" id="KW-0472">Membrane</keyword>
<comment type="subcellular location">
    <subcellularLocation>
        <location evidence="1">Cell membrane</location>
        <topology evidence="1">Single-pass type II membrane protein</topology>
    </subcellularLocation>
    <subcellularLocation>
        <location evidence="4">Membrane</location>
        <topology evidence="4">Single-pass type II membrane protein</topology>
    </subcellularLocation>
</comment>
<evidence type="ECO:0000256" key="3">
    <source>
        <dbReference type="PIRSR" id="PIRSR600223-1"/>
    </source>
</evidence>
<feature type="transmembrane region" description="Helical" evidence="4">
    <location>
        <begin position="217"/>
        <end position="240"/>
    </location>
</feature>
<evidence type="ECO:0000256" key="5">
    <source>
        <dbReference type="SAM" id="MobiDB-lite"/>
    </source>
</evidence>
<dbReference type="InterPro" id="IPR000223">
    <property type="entry name" value="Pept_S26A_signal_pept_1"/>
</dbReference>
<feature type="compositionally biased region" description="Basic and acidic residues" evidence="5">
    <location>
        <begin position="42"/>
        <end position="67"/>
    </location>
</feature>
<dbReference type="EMBL" id="FRAP01000023">
    <property type="protein sequence ID" value="SHL28916.1"/>
    <property type="molecule type" value="Genomic_DNA"/>
</dbReference>
<organism evidence="7 8">
    <name type="scientific">Pseudonocardia thermophila</name>
    <dbReference type="NCBI Taxonomy" id="1848"/>
    <lineage>
        <taxon>Bacteria</taxon>
        <taxon>Bacillati</taxon>
        <taxon>Actinomycetota</taxon>
        <taxon>Actinomycetes</taxon>
        <taxon>Pseudonocardiales</taxon>
        <taxon>Pseudonocardiaceae</taxon>
        <taxon>Pseudonocardia</taxon>
    </lineage>
</organism>
<dbReference type="AlphaFoldDB" id="A0A1M6ZEI4"/>
<reference evidence="7 8" key="1">
    <citation type="submission" date="2016-11" db="EMBL/GenBank/DDBJ databases">
        <authorList>
            <person name="Jaros S."/>
            <person name="Januszkiewicz K."/>
            <person name="Wedrychowicz H."/>
        </authorList>
    </citation>
    <scope>NUCLEOTIDE SEQUENCE [LARGE SCALE GENOMIC DNA]</scope>
    <source>
        <strain evidence="7 8">DSM 43832</strain>
    </source>
</reference>
<protein>
    <recommendedName>
        <fullName evidence="4">Signal peptidase I</fullName>
        <ecNumber evidence="4">3.4.21.89</ecNumber>
    </recommendedName>
</protein>
<keyword evidence="4" id="KW-0812">Transmembrane</keyword>
<evidence type="ECO:0000256" key="1">
    <source>
        <dbReference type="ARBA" id="ARBA00004401"/>
    </source>
</evidence>
<feature type="active site" evidence="3">
    <location>
        <position position="245"/>
    </location>
</feature>
<dbReference type="CDD" id="cd06530">
    <property type="entry name" value="S26_SPase_I"/>
    <property type="match status" value="1"/>
</dbReference>
<evidence type="ECO:0000256" key="4">
    <source>
        <dbReference type="RuleBase" id="RU362042"/>
    </source>
</evidence>
<sequence>MREDIPPRWPVPPVEEPYLGAPRRAPDPRQSPEGPPVGGRRRLVEPPEQRYRRPDEPPAGRPARTDHPNGYTANGRANGRPNGYRNGHALARDLGTQRLGTEHPGTEHLGAEREPARDPLRDPLREPRRDPGRRRAPDGRRASADEPTTARPATRRAAADRPPPGPGQSGEPPGRHRRRAGESPNERPAAAYRELLAAEGKKPRPGRRRRTSFWKELPLLIVVALVLTFLIQTFIAKVYVIPSGSMETTLHGCPGCNNDRVLVDKVTYRFSDPQPGDVVVFRGPDSWSSEVEVSPPSNAFVAGLQQLGSLIGLAPPDEKDFVKRVIAVGGQTVQCCTPTGQVMVDGKPLVEPYIYYLPGAGEPRQEQFGPVTVPEGELWLMGDSRNNSADSRVPGHGSVPVENVIGKARLIVLPFTRFGWIPEADPQSRSVGLGADALDVAGLGAVALVAAVPLVRRRRRVDLLDLDDCATWPQRRA</sequence>
<dbReference type="RefSeq" id="WP_407691684.1">
    <property type="nucleotide sequence ID" value="NZ_FRAP01000023.1"/>
</dbReference>
<evidence type="ECO:0000313" key="7">
    <source>
        <dbReference type="EMBL" id="SHL28916.1"/>
    </source>
</evidence>
<keyword evidence="4" id="KW-0645">Protease</keyword>
<dbReference type="GO" id="GO:0006465">
    <property type="term" value="P:signal peptide processing"/>
    <property type="evidence" value="ECO:0007669"/>
    <property type="project" value="InterPro"/>
</dbReference>
<dbReference type="PANTHER" id="PTHR43390:SF1">
    <property type="entry name" value="CHLOROPLAST PROCESSING PEPTIDASE"/>
    <property type="match status" value="1"/>
</dbReference>
<dbReference type="GO" id="GO:0005886">
    <property type="term" value="C:plasma membrane"/>
    <property type="evidence" value="ECO:0007669"/>
    <property type="project" value="UniProtKB-SubCell"/>
</dbReference>
<feature type="active site" evidence="3">
    <location>
        <position position="323"/>
    </location>
</feature>
<accession>A0A1M6ZEI4</accession>
<dbReference type="Proteomes" id="UP000184363">
    <property type="component" value="Unassembled WGS sequence"/>
</dbReference>
<evidence type="ECO:0000313" key="8">
    <source>
        <dbReference type="Proteomes" id="UP000184363"/>
    </source>
</evidence>
<proteinExistence type="inferred from homology"/>
<feature type="domain" description="Peptidase S26" evidence="6">
    <location>
        <begin position="215"/>
        <end position="412"/>
    </location>
</feature>
<dbReference type="EC" id="3.4.21.89" evidence="4"/>
<feature type="compositionally biased region" description="Low complexity" evidence="5">
    <location>
        <begin position="147"/>
        <end position="156"/>
    </location>
</feature>
<dbReference type="NCBIfam" id="TIGR02227">
    <property type="entry name" value="sigpep_I_bact"/>
    <property type="match status" value="1"/>
</dbReference>
<dbReference type="InterPro" id="IPR036286">
    <property type="entry name" value="LexA/Signal_pep-like_sf"/>
</dbReference>
<feature type="region of interest" description="Disordered" evidence="5">
    <location>
        <begin position="1"/>
        <end position="188"/>
    </location>
</feature>
<gene>
    <name evidence="7" type="ORF">SAMN05443637_12381</name>
</gene>